<gene>
    <name evidence="6" type="ORF">H9892_03045</name>
</gene>
<evidence type="ECO:0000313" key="7">
    <source>
        <dbReference type="Proteomes" id="UP000823990"/>
    </source>
</evidence>
<dbReference type="SUPFAM" id="SSF51215">
    <property type="entry name" value="Regulatory protein AraC"/>
    <property type="match status" value="1"/>
</dbReference>
<keyword evidence="4" id="KW-0804">Transcription</keyword>
<evidence type="ECO:0000256" key="1">
    <source>
        <dbReference type="ARBA" id="ARBA00022490"/>
    </source>
</evidence>
<keyword evidence="2" id="KW-0805">Transcription regulation</keyword>
<dbReference type="InterPro" id="IPR050204">
    <property type="entry name" value="AraC_XylS_family_regulators"/>
</dbReference>
<accession>A0A9D1PYT5</accession>
<evidence type="ECO:0000256" key="3">
    <source>
        <dbReference type="ARBA" id="ARBA00023125"/>
    </source>
</evidence>
<dbReference type="PROSITE" id="PS01124">
    <property type="entry name" value="HTH_ARAC_FAMILY_2"/>
    <property type="match status" value="1"/>
</dbReference>
<reference evidence="6" key="2">
    <citation type="submission" date="2021-04" db="EMBL/GenBank/DDBJ databases">
        <authorList>
            <person name="Gilroy R."/>
        </authorList>
    </citation>
    <scope>NUCLEOTIDE SEQUENCE</scope>
    <source>
        <strain evidence="6">12435</strain>
    </source>
</reference>
<dbReference type="Pfam" id="PF12833">
    <property type="entry name" value="HTH_18"/>
    <property type="match status" value="1"/>
</dbReference>
<dbReference type="PANTHER" id="PTHR46796">
    <property type="entry name" value="HTH-TYPE TRANSCRIPTIONAL ACTIVATOR RHAS-RELATED"/>
    <property type="match status" value="1"/>
</dbReference>
<evidence type="ECO:0000256" key="4">
    <source>
        <dbReference type="ARBA" id="ARBA00023163"/>
    </source>
</evidence>
<dbReference type="PANTHER" id="PTHR46796:SF13">
    <property type="entry name" value="HTH-TYPE TRANSCRIPTIONAL ACTIVATOR RHAS"/>
    <property type="match status" value="1"/>
</dbReference>
<dbReference type="AlphaFoldDB" id="A0A9D1PYT5"/>
<dbReference type="InterPro" id="IPR018060">
    <property type="entry name" value="HTH_AraC"/>
</dbReference>
<evidence type="ECO:0000259" key="5">
    <source>
        <dbReference type="PROSITE" id="PS01124"/>
    </source>
</evidence>
<keyword evidence="1" id="KW-0963">Cytoplasm</keyword>
<feature type="domain" description="HTH araC/xylS-type" evidence="5">
    <location>
        <begin position="193"/>
        <end position="274"/>
    </location>
</feature>
<dbReference type="InterPro" id="IPR009057">
    <property type="entry name" value="Homeodomain-like_sf"/>
</dbReference>
<protein>
    <submittedName>
        <fullName evidence="6">AraC family transcriptional regulator</fullName>
    </submittedName>
</protein>
<evidence type="ECO:0000256" key="2">
    <source>
        <dbReference type="ARBA" id="ARBA00023015"/>
    </source>
</evidence>
<dbReference type="EMBL" id="DXHS01000055">
    <property type="protein sequence ID" value="HIW02292.1"/>
    <property type="molecule type" value="Genomic_DNA"/>
</dbReference>
<proteinExistence type="predicted"/>
<dbReference type="InterPro" id="IPR037923">
    <property type="entry name" value="HTH-like"/>
</dbReference>
<evidence type="ECO:0000313" key="6">
    <source>
        <dbReference type="EMBL" id="HIW02292.1"/>
    </source>
</evidence>
<dbReference type="Gene3D" id="2.60.120.10">
    <property type="entry name" value="Jelly Rolls"/>
    <property type="match status" value="1"/>
</dbReference>
<dbReference type="GO" id="GO:0003700">
    <property type="term" value="F:DNA-binding transcription factor activity"/>
    <property type="evidence" value="ECO:0007669"/>
    <property type="project" value="InterPro"/>
</dbReference>
<name>A0A9D1PYT5_9FIRM</name>
<sequence>MDALFRTRKDERFLERAKHGEADFPFRFYRENVWEFDFHRIDWHWHPETEIVYAEKGNIICCVGTEKFVLPQGCGMVVNSGVLHRYEATENVSFPNIVFSPELLGAKDGRIYREYIKPVAENSVPYIVLSRSVDWQSEILDLLLHIFDLQGSESCCEIQTVASLLMIWRQLFLHTAPDHTNGPNDKGRSARLQVMMQFIHANFDKQIGLKDIAASVHISESSALQLFRQGIRLSPVAYLIRYRLKRAADLLTGTNKTATDIAYETGFSDADIFAARSADITAGPRCNTEKTDRPIWRPTNKADDPYLGTRKAATDAFARNASTKADGARASCVYLLPRPPLA</sequence>
<dbReference type="InterPro" id="IPR003313">
    <property type="entry name" value="AraC-bd"/>
</dbReference>
<dbReference type="Pfam" id="PF02311">
    <property type="entry name" value="AraC_binding"/>
    <property type="match status" value="1"/>
</dbReference>
<dbReference type="SMART" id="SM00342">
    <property type="entry name" value="HTH_ARAC"/>
    <property type="match status" value="1"/>
</dbReference>
<dbReference type="SUPFAM" id="SSF46689">
    <property type="entry name" value="Homeodomain-like"/>
    <property type="match status" value="1"/>
</dbReference>
<dbReference type="GO" id="GO:0043565">
    <property type="term" value="F:sequence-specific DNA binding"/>
    <property type="evidence" value="ECO:0007669"/>
    <property type="project" value="InterPro"/>
</dbReference>
<dbReference type="InterPro" id="IPR014710">
    <property type="entry name" value="RmlC-like_jellyroll"/>
</dbReference>
<comment type="caution">
    <text evidence="6">The sequence shown here is derived from an EMBL/GenBank/DDBJ whole genome shotgun (WGS) entry which is preliminary data.</text>
</comment>
<dbReference type="Gene3D" id="1.10.10.60">
    <property type="entry name" value="Homeodomain-like"/>
    <property type="match status" value="2"/>
</dbReference>
<organism evidence="6 7">
    <name type="scientific">Candidatus Protoclostridium stercorigallinarum</name>
    <dbReference type="NCBI Taxonomy" id="2838741"/>
    <lineage>
        <taxon>Bacteria</taxon>
        <taxon>Bacillati</taxon>
        <taxon>Bacillota</taxon>
        <taxon>Clostridia</taxon>
        <taxon>Candidatus Protoclostridium</taxon>
    </lineage>
</organism>
<dbReference type="Proteomes" id="UP000823990">
    <property type="component" value="Unassembled WGS sequence"/>
</dbReference>
<keyword evidence="3" id="KW-0238">DNA-binding</keyword>
<reference evidence="6" key="1">
    <citation type="journal article" date="2021" name="PeerJ">
        <title>Extensive microbial diversity within the chicken gut microbiome revealed by metagenomics and culture.</title>
        <authorList>
            <person name="Gilroy R."/>
            <person name="Ravi A."/>
            <person name="Getino M."/>
            <person name="Pursley I."/>
            <person name="Horton D.L."/>
            <person name="Alikhan N.F."/>
            <person name="Baker D."/>
            <person name="Gharbi K."/>
            <person name="Hall N."/>
            <person name="Watson M."/>
            <person name="Adriaenssens E.M."/>
            <person name="Foster-Nyarko E."/>
            <person name="Jarju S."/>
            <person name="Secka A."/>
            <person name="Antonio M."/>
            <person name="Oren A."/>
            <person name="Chaudhuri R.R."/>
            <person name="La Ragione R."/>
            <person name="Hildebrand F."/>
            <person name="Pallen M.J."/>
        </authorList>
    </citation>
    <scope>NUCLEOTIDE SEQUENCE</scope>
    <source>
        <strain evidence="6">12435</strain>
    </source>
</reference>